<evidence type="ECO:0000256" key="1">
    <source>
        <dbReference type="ARBA" id="ARBA00004613"/>
    </source>
</evidence>
<comment type="similarity">
    <text evidence="2 5">Belongs to the RxLR effector family.</text>
</comment>
<name>A0A7G4WHZ2_9STRA</name>
<keyword evidence="4 5" id="KW-0732">Signal</keyword>
<evidence type="ECO:0000256" key="4">
    <source>
        <dbReference type="ARBA" id="ARBA00022729"/>
    </source>
</evidence>
<dbReference type="Pfam" id="PF16810">
    <property type="entry name" value="RXLR"/>
    <property type="match status" value="1"/>
</dbReference>
<sequence length="138" mass="14854">MRHLSVVVLLAVAVLLVCVDSSTASTVTSATYPTAEQSFDLESGTRLLRRNDDIDEERAGALDKVTELAKAGASKVKEGLAKAHEVGLLQTHLQSADDGMQVLKKLKLGDHIADILANPKLGLLSGFWDANHFLLSKY</sequence>
<keyword evidence="3 5" id="KW-0964">Secreted</keyword>
<accession>A0A7G4WHZ2</accession>
<comment type="subcellular location">
    <subcellularLocation>
        <location evidence="1 5">Secreted</location>
    </subcellularLocation>
</comment>
<evidence type="ECO:0000256" key="2">
    <source>
        <dbReference type="ARBA" id="ARBA00010400"/>
    </source>
</evidence>
<reference evidence="6" key="1">
    <citation type="journal article" date="2020" name="Mol. Plant">
        <title>Functional analysis of RXLR effectors from the New Zealand kauri dieback pathogen Phytophthora agathidicida.</title>
        <authorList>
            <person name="Guo Y."/>
            <person name="Dupont P.Y."/>
            <person name="Mesarich C.H."/>
            <person name="Yang B."/>
            <person name="McDougal R.L."/>
            <person name="Panda P."/>
            <person name="Dijkwel P."/>
            <person name="Studholme D.J."/>
            <person name="Sambles C."/>
            <person name="Win J."/>
            <person name="Wang Y."/>
            <person name="Williams N.M."/>
            <person name="Bradshaw R.E."/>
        </authorList>
    </citation>
    <scope>NUCLEOTIDE SEQUENCE</scope>
    <source>
        <strain evidence="6">3770</strain>
    </source>
</reference>
<comment type="function">
    <text evidence="5">Effector that suppresses plant defense responses during pathogen infection.</text>
</comment>
<evidence type="ECO:0000313" key="6">
    <source>
        <dbReference type="EMBL" id="QMU24827.1"/>
    </source>
</evidence>
<proteinExistence type="inferred from homology"/>
<dbReference type="AlphaFoldDB" id="A0A7G4WHZ2"/>
<feature type="chain" id="PRO_5044982485" description="RxLR effector protein" evidence="5">
    <location>
        <begin position="25"/>
        <end position="138"/>
    </location>
</feature>
<feature type="signal peptide" evidence="5">
    <location>
        <begin position="1"/>
        <end position="24"/>
    </location>
</feature>
<dbReference type="EMBL" id="MT503103">
    <property type="protein sequence ID" value="QMU24827.1"/>
    <property type="molecule type" value="Genomic_DNA"/>
</dbReference>
<organism evidence="6">
    <name type="scientific">Phytophthora agathidicida</name>
    <dbReference type="NCBI Taxonomy" id="1642459"/>
    <lineage>
        <taxon>Eukaryota</taxon>
        <taxon>Sar</taxon>
        <taxon>Stramenopiles</taxon>
        <taxon>Oomycota</taxon>
        <taxon>Peronosporomycetes</taxon>
        <taxon>Peronosporales</taxon>
        <taxon>Peronosporaceae</taxon>
        <taxon>Phytophthora</taxon>
    </lineage>
</organism>
<comment type="domain">
    <text evidence="5">The RxLR-dEER motif acts to carry the protein into the host cell cytoplasm through binding to cell surface phosphatidylinositol-3-phosphate.</text>
</comment>
<protein>
    <recommendedName>
        <fullName evidence="5">RxLR effector protein</fullName>
    </recommendedName>
</protein>
<dbReference type="InterPro" id="IPR031825">
    <property type="entry name" value="RXLR"/>
</dbReference>
<evidence type="ECO:0000256" key="3">
    <source>
        <dbReference type="ARBA" id="ARBA00022525"/>
    </source>
</evidence>
<gene>
    <name evidence="6" type="primary">PaRXLR3</name>
</gene>
<evidence type="ECO:0000256" key="5">
    <source>
        <dbReference type="RuleBase" id="RU367124"/>
    </source>
</evidence>